<sequence>MTTSMNQHDRPPATASTRTDAAAAAAAPPTATTRAGRRRRPLIATISRIESFSAAHRLHSPYLSFEENQHIFGKCNHVNFHGHNYTLQVFVSGPIDERTGMVVNIADLKAGIQRSVLDYVDHRNLDLDVPFFAQGVPSTTENLAVYIFRQLRKHLPQYLGPMGDGIAAPRLAKVTIWETSKNVVEYMGEGDEEEEDDEVDAAGPSGVVEPSLT</sequence>
<dbReference type="OrthoDB" id="14045at2759"/>
<dbReference type="Gene3D" id="3.30.479.10">
    <property type="entry name" value="6-pyruvoyl tetrahydropterin synthase/QueD"/>
    <property type="match status" value="1"/>
</dbReference>
<protein>
    <recommendedName>
        <fullName evidence="4">6-pyruvoyltetrahydropterin synthase</fullName>
        <ecNumber evidence="4">4.2.3.12</ecNumber>
    </recommendedName>
</protein>
<dbReference type="EC" id="4.2.3.12" evidence="4"/>
<keyword evidence="8" id="KW-0456">Lyase</keyword>
<dbReference type="eggNOG" id="KOG4105">
    <property type="taxonomic scope" value="Eukaryota"/>
</dbReference>
<dbReference type="GO" id="GO:0003874">
    <property type="term" value="F:6-pyruvoyltetrahydropterin synthase activity"/>
    <property type="evidence" value="ECO:0007669"/>
    <property type="project" value="UniProtKB-EC"/>
</dbReference>
<organism evidence="10 11">
    <name type="scientific">Allomyces macrogynus (strain ATCC 38327)</name>
    <name type="common">Allomyces javanicus var. macrogynus</name>
    <dbReference type="NCBI Taxonomy" id="578462"/>
    <lineage>
        <taxon>Eukaryota</taxon>
        <taxon>Fungi</taxon>
        <taxon>Fungi incertae sedis</taxon>
        <taxon>Blastocladiomycota</taxon>
        <taxon>Blastocladiomycetes</taxon>
        <taxon>Blastocladiales</taxon>
        <taxon>Blastocladiaceae</taxon>
        <taxon>Allomyces</taxon>
    </lineage>
</organism>
<name>A0A0L0S645_ALLM3</name>
<dbReference type="PANTHER" id="PTHR12589">
    <property type="entry name" value="PYRUVOYL TETRAHYDROBIOPTERIN SYNTHASE"/>
    <property type="match status" value="1"/>
</dbReference>
<dbReference type="PANTHER" id="PTHR12589:SF7">
    <property type="entry name" value="6-PYRUVOYL TETRAHYDROBIOPTERIN SYNTHASE"/>
    <property type="match status" value="1"/>
</dbReference>
<evidence type="ECO:0000256" key="1">
    <source>
        <dbReference type="ARBA" id="ARBA00001947"/>
    </source>
</evidence>
<dbReference type="GO" id="GO:0005739">
    <property type="term" value="C:mitochondrion"/>
    <property type="evidence" value="ECO:0007669"/>
    <property type="project" value="TreeGrafter"/>
</dbReference>
<dbReference type="InterPro" id="IPR038418">
    <property type="entry name" value="6-PTP_synth/QueD_sf"/>
</dbReference>
<evidence type="ECO:0000313" key="10">
    <source>
        <dbReference type="EMBL" id="KNE57839.1"/>
    </source>
</evidence>
<evidence type="ECO:0000256" key="5">
    <source>
        <dbReference type="ARBA" id="ARBA00022723"/>
    </source>
</evidence>
<feature type="compositionally biased region" description="Low complexity" evidence="9">
    <location>
        <begin position="12"/>
        <end position="34"/>
    </location>
</feature>
<dbReference type="VEuPathDB" id="FungiDB:AMAG_04684"/>
<keyword evidence="7" id="KW-0783">Tetrahydrobiopterin biosynthesis</keyword>
<dbReference type="FunFam" id="3.30.479.10:FF:000003">
    <property type="entry name" value="6-pyruvoyl tetrahydrobiopterin synthase"/>
    <property type="match status" value="1"/>
</dbReference>
<dbReference type="InterPro" id="IPR007115">
    <property type="entry name" value="6-PTP_synth/QueD"/>
</dbReference>
<accession>A0A0L0S645</accession>
<keyword evidence="11" id="KW-1185">Reference proteome</keyword>
<feature type="compositionally biased region" description="Acidic residues" evidence="9">
    <location>
        <begin position="188"/>
        <end position="200"/>
    </location>
</feature>
<proteinExistence type="inferred from homology"/>
<comment type="cofactor">
    <cofactor evidence="1">
        <name>Zn(2+)</name>
        <dbReference type="ChEBI" id="CHEBI:29105"/>
    </cofactor>
</comment>
<evidence type="ECO:0000256" key="9">
    <source>
        <dbReference type="SAM" id="MobiDB-lite"/>
    </source>
</evidence>
<dbReference type="AlphaFoldDB" id="A0A0L0S645"/>
<dbReference type="STRING" id="578462.A0A0L0S645"/>
<comment type="pathway">
    <text evidence="2">Cofactor biosynthesis; tetrahydrobiopterin biosynthesis; tetrahydrobiopterin from 7,8-dihydroneopterin triphosphate: step 1/3.</text>
</comment>
<dbReference type="UniPathway" id="UPA00849">
    <property type="reaction ID" value="UER00819"/>
</dbReference>
<evidence type="ECO:0000256" key="6">
    <source>
        <dbReference type="ARBA" id="ARBA00022833"/>
    </source>
</evidence>
<reference evidence="11" key="2">
    <citation type="submission" date="2009-11" db="EMBL/GenBank/DDBJ databases">
        <title>The Genome Sequence of Allomyces macrogynus strain ATCC 38327.</title>
        <authorList>
            <consortium name="The Broad Institute Genome Sequencing Platform"/>
            <person name="Russ C."/>
            <person name="Cuomo C."/>
            <person name="Shea T."/>
            <person name="Young S.K."/>
            <person name="Zeng Q."/>
            <person name="Koehrsen M."/>
            <person name="Haas B."/>
            <person name="Borodovsky M."/>
            <person name="Guigo R."/>
            <person name="Alvarado L."/>
            <person name="Berlin A."/>
            <person name="Borenstein D."/>
            <person name="Chen Z."/>
            <person name="Engels R."/>
            <person name="Freedman E."/>
            <person name="Gellesch M."/>
            <person name="Goldberg J."/>
            <person name="Griggs A."/>
            <person name="Gujja S."/>
            <person name="Heiman D."/>
            <person name="Hepburn T."/>
            <person name="Howarth C."/>
            <person name="Jen D."/>
            <person name="Larson L."/>
            <person name="Lewis B."/>
            <person name="Mehta T."/>
            <person name="Park D."/>
            <person name="Pearson M."/>
            <person name="Roberts A."/>
            <person name="Saif S."/>
            <person name="Shenoy N."/>
            <person name="Sisk P."/>
            <person name="Stolte C."/>
            <person name="Sykes S."/>
            <person name="Walk T."/>
            <person name="White J."/>
            <person name="Yandava C."/>
            <person name="Burger G."/>
            <person name="Gray M.W."/>
            <person name="Holland P.W.H."/>
            <person name="King N."/>
            <person name="Lang F.B.F."/>
            <person name="Roger A.J."/>
            <person name="Ruiz-Trillo I."/>
            <person name="Lander E."/>
            <person name="Nusbaum C."/>
        </authorList>
    </citation>
    <scope>NUCLEOTIDE SEQUENCE [LARGE SCALE GENOMIC DNA]</scope>
    <source>
        <strain evidence="11">ATCC 38327</strain>
    </source>
</reference>
<gene>
    <name evidence="10" type="ORF">AMAG_04684</name>
</gene>
<evidence type="ECO:0000256" key="2">
    <source>
        <dbReference type="ARBA" id="ARBA00005126"/>
    </source>
</evidence>
<keyword evidence="5" id="KW-0479">Metal-binding</keyword>
<evidence type="ECO:0000256" key="3">
    <source>
        <dbReference type="ARBA" id="ARBA00009164"/>
    </source>
</evidence>
<evidence type="ECO:0000256" key="7">
    <source>
        <dbReference type="ARBA" id="ARBA00023007"/>
    </source>
</evidence>
<comment type="similarity">
    <text evidence="3">Belongs to the PTPS family.</text>
</comment>
<reference evidence="10 11" key="1">
    <citation type="submission" date="2009-11" db="EMBL/GenBank/DDBJ databases">
        <title>Annotation of Allomyces macrogynus ATCC 38327.</title>
        <authorList>
            <consortium name="The Broad Institute Genome Sequencing Platform"/>
            <person name="Russ C."/>
            <person name="Cuomo C."/>
            <person name="Burger G."/>
            <person name="Gray M.W."/>
            <person name="Holland P.W.H."/>
            <person name="King N."/>
            <person name="Lang F.B.F."/>
            <person name="Roger A.J."/>
            <person name="Ruiz-Trillo I."/>
            <person name="Young S.K."/>
            <person name="Zeng Q."/>
            <person name="Gargeya S."/>
            <person name="Fitzgerald M."/>
            <person name="Haas B."/>
            <person name="Abouelleil A."/>
            <person name="Alvarado L."/>
            <person name="Arachchi H.M."/>
            <person name="Berlin A."/>
            <person name="Chapman S.B."/>
            <person name="Gearin G."/>
            <person name="Goldberg J."/>
            <person name="Griggs A."/>
            <person name="Gujja S."/>
            <person name="Hansen M."/>
            <person name="Heiman D."/>
            <person name="Howarth C."/>
            <person name="Larimer J."/>
            <person name="Lui A."/>
            <person name="MacDonald P.J.P."/>
            <person name="McCowen C."/>
            <person name="Montmayeur A."/>
            <person name="Murphy C."/>
            <person name="Neiman D."/>
            <person name="Pearson M."/>
            <person name="Priest M."/>
            <person name="Roberts A."/>
            <person name="Saif S."/>
            <person name="Shea T."/>
            <person name="Sisk P."/>
            <person name="Stolte C."/>
            <person name="Sykes S."/>
            <person name="Wortman J."/>
            <person name="Nusbaum C."/>
            <person name="Birren B."/>
        </authorList>
    </citation>
    <scope>NUCLEOTIDE SEQUENCE [LARGE SCALE GENOMIC DNA]</scope>
    <source>
        <strain evidence="10 11">ATCC 38327</strain>
    </source>
</reference>
<dbReference type="GO" id="GO:0046872">
    <property type="term" value="F:metal ion binding"/>
    <property type="evidence" value="ECO:0007669"/>
    <property type="project" value="UniProtKB-KW"/>
</dbReference>
<dbReference type="SUPFAM" id="SSF55620">
    <property type="entry name" value="Tetrahydrobiopterin biosynthesis enzymes-like"/>
    <property type="match status" value="1"/>
</dbReference>
<evidence type="ECO:0000256" key="8">
    <source>
        <dbReference type="ARBA" id="ARBA00023239"/>
    </source>
</evidence>
<evidence type="ECO:0000256" key="4">
    <source>
        <dbReference type="ARBA" id="ARBA00013100"/>
    </source>
</evidence>
<evidence type="ECO:0000313" key="11">
    <source>
        <dbReference type="Proteomes" id="UP000054350"/>
    </source>
</evidence>
<dbReference type="GO" id="GO:0006729">
    <property type="term" value="P:tetrahydrobiopterin biosynthetic process"/>
    <property type="evidence" value="ECO:0007669"/>
    <property type="project" value="UniProtKB-UniPathway"/>
</dbReference>
<dbReference type="EMBL" id="GG745332">
    <property type="protein sequence ID" value="KNE57839.1"/>
    <property type="molecule type" value="Genomic_DNA"/>
</dbReference>
<keyword evidence="6" id="KW-0862">Zinc</keyword>
<feature type="region of interest" description="Disordered" evidence="9">
    <location>
        <begin position="188"/>
        <end position="213"/>
    </location>
</feature>
<feature type="region of interest" description="Disordered" evidence="9">
    <location>
        <begin position="1"/>
        <end position="39"/>
    </location>
</feature>
<dbReference type="Proteomes" id="UP000054350">
    <property type="component" value="Unassembled WGS sequence"/>
</dbReference>
<dbReference type="Pfam" id="PF01242">
    <property type="entry name" value="PTPS"/>
    <property type="match status" value="1"/>
</dbReference>